<dbReference type="RefSeq" id="WP_099581574.1">
    <property type="nucleotide sequence ID" value="NZ_MJBI02000005.1"/>
</dbReference>
<protein>
    <recommendedName>
        <fullName evidence="1">Transcriptional regulator SgrR N-terminal HTH domain-containing protein</fullName>
    </recommendedName>
</protein>
<evidence type="ECO:0000313" key="3">
    <source>
        <dbReference type="Proteomes" id="UP000229523"/>
    </source>
</evidence>
<sequence>MKAHDEKLLILYKYLQNNEYSRDEVAEELEITPRQLTRLIKQWQEDDLIEYSVGVGRGNLSTFKFNVDVEQQFIMSVPAHLDTYSIEEITNILNLPLNESSKNLIKGLFNNAVKIDEDIIPVEMIGKAITVDYIYRFPDDLNPLQPMDTALDALVYNTMDRLYEVDGSLEFKSHLIQHETIEDDSLTIFMFQDITFSNGKQLLAQDIKHCLDRLVNDKWYNNLLSYIEKVEVIDLFVLKITFDGHIDKLKFDLSSPYASIYLKEGADYIGTNVYSVDRVTKDYIVLQARHTTHHNLPEVQKVYLVNSYSNYKQFIEDKYHELLLHDIKMIRFTIFNPYFTDLDYVERKQLLYYIQRFHQGAIDEHIESMPITQKPIVMGMIDLTSHVLVPLFNYLKSVGFNMNKYHISYKDTLRDNTEALPIDFTLIGHSYIPEVYYYSLLNNTNIKTWFNYFDESKAFNRQITHKPIEEWAQVEQQFQSFLIDEAWYAENVKQLRNIIVLKGHKNVVFNNDGVILYGEIIVRE</sequence>
<comment type="caution">
    <text evidence="2">The sequence shown here is derived from an EMBL/GenBank/DDBJ whole genome shotgun (WGS) entry which is preliminary data.</text>
</comment>
<dbReference type="EMBL" id="MJBI02000005">
    <property type="protein sequence ID" value="RAI79931.1"/>
    <property type="molecule type" value="Genomic_DNA"/>
</dbReference>
<name>A0A395G7A1_9STAP</name>
<evidence type="ECO:0000313" key="2">
    <source>
        <dbReference type="EMBL" id="RAI79931.1"/>
    </source>
</evidence>
<dbReference type="AlphaFoldDB" id="A0A395G7A1"/>
<evidence type="ECO:0000259" key="1">
    <source>
        <dbReference type="Pfam" id="PF12793"/>
    </source>
</evidence>
<reference evidence="2 3" key="1">
    <citation type="journal article" date="2018" name="Front. Microbiol.">
        <title>Description and Comparative Genomics of Macrococcus caseolyticus subsp. hominis subsp. nov., Macrococcus goetzii sp. nov., Macrococcus epidermidis sp. nov., and Macrococcus bohemicus sp. nov., Novel Macrococci From Human Clinical Material With Virulence Potential and Suspected Uptake of Foreign DNA by Natural Transformation.</title>
        <authorList>
            <person name="Maslanova I."/>
            <person name="Wertheimer Z."/>
            <person name="Sedlacek I."/>
            <person name="Svec P."/>
            <person name="Indrakova A."/>
            <person name="Kovarovic V."/>
            <person name="Schumann P."/>
            <person name="Sproer C."/>
            <person name="Kralova S."/>
            <person name="Sedo O."/>
            <person name="Kristofova L."/>
            <person name="Vrbovska V."/>
            <person name="Fuzik T."/>
            <person name="Petras P."/>
            <person name="Zdrahal Z."/>
            <person name="Ruzickova V."/>
            <person name="Doskar J."/>
            <person name="Pantucek R."/>
        </authorList>
    </citation>
    <scope>NUCLEOTIDE SEQUENCE [LARGE SCALE GENOMIC DNA]</scope>
    <source>
        <strain evidence="2 3">CCM 4927</strain>
    </source>
</reference>
<feature type="domain" description="Transcriptional regulator SgrR N-terminal HTH" evidence="1">
    <location>
        <begin position="15"/>
        <end position="99"/>
    </location>
</feature>
<organism evidence="2 3">
    <name type="scientific">Macrococcoides goetzii</name>
    <dbReference type="NCBI Taxonomy" id="1891097"/>
    <lineage>
        <taxon>Bacteria</taxon>
        <taxon>Bacillati</taxon>
        <taxon>Bacillota</taxon>
        <taxon>Bacilli</taxon>
        <taxon>Bacillales</taxon>
        <taxon>Staphylococcaceae</taxon>
        <taxon>Macrococcoides</taxon>
    </lineage>
</organism>
<gene>
    <name evidence="2" type="ORF">BFS35_010780</name>
</gene>
<dbReference type="InterPro" id="IPR025370">
    <property type="entry name" value="SgrR_HTH_N"/>
</dbReference>
<dbReference type="SUPFAM" id="SSF53850">
    <property type="entry name" value="Periplasmic binding protein-like II"/>
    <property type="match status" value="1"/>
</dbReference>
<dbReference type="Proteomes" id="UP000229523">
    <property type="component" value="Unassembled WGS sequence"/>
</dbReference>
<dbReference type="Pfam" id="PF12793">
    <property type="entry name" value="SgrR_N"/>
    <property type="match status" value="1"/>
</dbReference>
<proteinExistence type="predicted"/>
<dbReference type="Gene3D" id="3.40.190.10">
    <property type="entry name" value="Periplasmic binding protein-like II"/>
    <property type="match status" value="1"/>
</dbReference>
<accession>A0A395G7A1</accession>
<keyword evidence="3" id="KW-1185">Reference proteome</keyword>